<reference evidence="1 2" key="1">
    <citation type="journal article" date="2015" name="Mol. Plant Microbe Interact.">
        <title>Genome, transcriptome, and functional analyses of Penicillium expansum provide new insights into secondary metabolism and pathogenicity.</title>
        <authorList>
            <person name="Ballester A.R."/>
            <person name="Marcet-Houben M."/>
            <person name="Levin E."/>
            <person name="Sela N."/>
            <person name="Selma-Lazaro C."/>
            <person name="Carmona L."/>
            <person name="Wisniewski M."/>
            <person name="Droby S."/>
            <person name="Gonzalez-Candelas L."/>
            <person name="Gabaldon T."/>
        </authorList>
    </citation>
    <scope>NUCLEOTIDE SEQUENCE [LARGE SCALE GENOMIC DNA]</scope>
    <source>
        <strain evidence="1 2">PHI-1</strain>
    </source>
</reference>
<dbReference type="HOGENOM" id="CLU_2237506_0_0_1"/>
<evidence type="ECO:0000313" key="2">
    <source>
        <dbReference type="Proteomes" id="UP000030104"/>
    </source>
</evidence>
<dbReference type="Proteomes" id="UP000030104">
    <property type="component" value="Unassembled WGS sequence"/>
</dbReference>
<organism evidence="1 2">
    <name type="scientific">Penicillium italicum</name>
    <name type="common">Blue mold</name>
    <dbReference type="NCBI Taxonomy" id="40296"/>
    <lineage>
        <taxon>Eukaryota</taxon>
        <taxon>Fungi</taxon>
        <taxon>Dikarya</taxon>
        <taxon>Ascomycota</taxon>
        <taxon>Pezizomycotina</taxon>
        <taxon>Eurotiomycetes</taxon>
        <taxon>Eurotiomycetidae</taxon>
        <taxon>Eurotiales</taxon>
        <taxon>Aspergillaceae</taxon>
        <taxon>Penicillium</taxon>
    </lineage>
</organism>
<gene>
    <name evidence="1" type="ORF">PITC_078330</name>
</gene>
<evidence type="ECO:0000313" key="1">
    <source>
        <dbReference type="EMBL" id="KGO69008.1"/>
    </source>
</evidence>
<dbReference type="AlphaFoldDB" id="A0A0A2KPX9"/>
<comment type="caution">
    <text evidence="1">The sequence shown here is derived from an EMBL/GenBank/DDBJ whole genome shotgun (WGS) entry which is preliminary data.</text>
</comment>
<dbReference type="EMBL" id="JQGA01001173">
    <property type="protein sequence ID" value="KGO69008.1"/>
    <property type="molecule type" value="Genomic_DNA"/>
</dbReference>
<proteinExistence type="predicted"/>
<accession>A0A0A2KPX9</accession>
<sequence length="105" mass="11731">MLHDVPKPMLRGNVLRGIALVFGEGNIRQVLSIVNMLPRKEDTRRVDFFIPVVTALTYAVSIGHTNEKLPLAEPPVVLRSITQQDRAFHKPMAKIGEAPCYSIIL</sequence>
<keyword evidence="2" id="KW-1185">Reference proteome</keyword>
<protein>
    <submittedName>
        <fullName evidence="1">Uncharacterized protein</fullName>
    </submittedName>
</protein>
<name>A0A0A2KPX9_PENIT</name>